<dbReference type="InterPro" id="IPR036236">
    <property type="entry name" value="Znf_C2H2_sf"/>
</dbReference>
<accession>A0A0V1PSY0</accession>
<feature type="domain" description="C2H2-type" evidence="2">
    <location>
        <begin position="28"/>
        <end position="50"/>
    </location>
</feature>
<feature type="region of interest" description="Disordered" evidence="1">
    <location>
        <begin position="217"/>
        <end position="271"/>
    </location>
</feature>
<proteinExistence type="predicted"/>
<dbReference type="Pfam" id="PF10357">
    <property type="entry name" value="WH_KIN17"/>
    <property type="match status" value="1"/>
</dbReference>
<dbReference type="GO" id="GO:0005634">
    <property type="term" value="C:nucleus"/>
    <property type="evidence" value="ECO:0007669"/>
    <property type="project" value="TreeGrafter"/>
</dbReference>
<dbReference type="PROSITE" id="PS00028">
    <property type="entry name" value="ZINC_FINGER_C2H2_1"/>
    <property type="match status" value="1"/>
</dbReference>
<dbReference type="SMART" id="SM01253">
    <property type="entry name" value="Kin17_mid"/>
    <property type="match status" value="1"/>
</dbReference>
<dbReference type="GO" id="GO:0003690">
    <property type="term" value="F:double-stranded DNA binding"/>
    <property type="evidence" value="ECO:0007669"/>
    <property type="project" value="TreeGrafter"/>
</dbReference>
<evidence type="ECO:0000313" key="3">
    <source>
        <dbReference type="EMBL" id="KRZ99263.1"/>
    </source>
</evidence>
<dbReference type="InterPro" id="IPR019447">
    <property type="entry name" value="DNA/RNA-bd_Kin17_WH-like_dom"/>
</dbReference>
<gene>
    <name evidence="3" type="ORF">AC631_04980</name>
</gene>
<dbReference type="SUPFAM" id="SSF57667">
    <property type="entry name" value="beta-beta-alpha zinc fingers"/>
    <property type="match status" value="1"/>
</dbReference>
<dbReference type="GeneID" id="26841989"/>
<keyword evidence="4" id="KW-1185">Reference proteome</keyword>
<comment type="caution">
    <text evidence="3">The sequence shown here is derived from an EMBL/GenBank/DDBJ whole genome shotgun (WGS) entry which is preliminary data.</text>
</comment>
<name>A0A0V1PSY0_9ASCO</name>
<evidence type="ECO:0000259" key="2">
    <source>
        <dbReference type="PROSITE" id="PS00028"/>
    </source>
</evidence>
<dbReference type="AlphaFoldDB" id="A0A0V1PSY0"/>
<evidence type="ECO:0000256" key="1">
    <source>
        <dbReference type="SAM" id="MobiDB-lite"/>
    </source>
</evidence>
<feature type="compositionally biased region" description="Acidic residues" evidence="1">
    <location>
        <begin position="233"/>
        <end position="242"/>
    </location>
</feature>
<dbReference type="InterPro" id="IPR013087">
    <property type="entry name" value="Znf_C2H2_type"/>
</dbReference>
<dbReference type="Gene3D" id="1.10.10.2030">
    <property type="entry name" value="DNA/RNA-binding protein Kin17, conserved domain"/>
    <property type="match status" value="1"/>
</dbReference>
<dbReference type="PANTHER" id="PTHR12805:SF0">
    <property type="entry name" value="DNA_RNA-BINDING PROTEIN KIN17"/>
    <property type="match status" value="1"/>
</dbReference>
<dbReference type="InterPro" id="IPR038254">
    <property type="entry name" value="KIN17_WH-like_sf"/>
</dbReference>
<dbReference type="Pfam" id="PF25095">
    <property type="entry name" value="C2H2-zf_KIN17"/>
    <property type="match status" value="1"/>
</dbReference>
<sequence length="271" mass="31422">MGKADIGTAKYQSKQLKASGLQRLRFYCQICEKQCRDANGFKNHINSLSHQKKITSLKDGGSSIIEEYSNQFLKDFIKLLKINHGTKKINANKFYQEYILNDRDHVHMNSTKWSSLTQFVKFLGNKGYVKVEQPETDTDTEFNLVIRLIDSEYYQKQQELMQNQKNIKTEEQMSMKLINDQIKKGQEYMSKHKEEFKEDLTPNIINPNQPIKVSLKSSISRRPKVQSAFGNDSESEGEDSIEEGERRKQTKGKNNAKIGEITNRIAVKSRR</sequence>
<dbReference type="GO" id="GO:0006260">
    <property type="term" value="P:DNA replication"/>
    <property type="evidence" value="ECO:0007669"/>
    <property type="project" value="TreeGrafter"/>
</dbReference>
<dbReference type="InterPro" id="IPR037321">
    <property type="entry name" value="KIN17-like"/>
</dbReference>
<dbReference type="EMBL" id="LMYN01000158">
    <property type="protein sequence ID" value="KRZ99263.1"/>
    <property type="molecule type" value="Genomic_DNA"/>
</dbReference>
<dbReference type="PANTHER" id="PTHR12805">
    <property type="entry name" value="KIN17 KIN, ANTIGENIC DETERMINANT OF RECA PROTEIN HOMOLOG"/>
    <property type="match status" value="1"/>
</dbReference>
<dbReference type="OrthoDB" id="10266249at2759"/>
<dbReference type="Proteomes" id="UP000054251">
    <property type="component" value="Unassembled WGS sequence"/>
</dbReference>
<reference evidence="3 4" key="1">
    <citation type="submission" date="2015-11" db="EMBL/GenBank/DDBJ databases">
        <title>The genome of Debaryomyces fabryi.</title>
        <authorList>
            <person name="Tafer H."/>
            <person name="Lopandic K."/>
        </authorList>
    </citation>
    <scope>NUCLEOTIDE SEQUENCE [LARGE SCALE GENOMIC DNA]</scope>
    <source>
        <strain evidence="3 4">CBS 789</strain>
    </source>
</reference>
<dbReference type="RefSeq" id="XP_015465366.1">
    <property type="nucleotide sequence ID" value="XM_015613809.1"/>
</dbReference>
<dbReference type="InterPro" id="IPR056767">
    <property type="entry name" value="C2H2-Znf_KIN17"/>
</dbReference>
<dbReference type="GO" id="GO:0006974">
    <property type="term" value="P:DNA damage response"/>
    <property type="evidence" value="ECO:0007669"/>
    <property type="project" value="TreeGrafter"/>
</dbReference>
<organism evidence="3 4">
    <name type="scientific">Debaryomyces fabryi</name>
    <dbReference type="NCBI Taxonomy" id="58627"/>
    <lineage>
        <taxon>Eukaryota</taxon>
        <taxon>Fungi</taxon>
        <taxon>Dikarya</taxon>
        <taxon>Ascomycota</taxon>
        <taxon>Saccharomycotina</taxon>
        <taxon>Pichiomycetes</taxon>
        <taxon>Debaryomycetaceae</taxon>
        <taxon>Debaryomyces</taxon>
    </lineage>
</organism>
<protein>
    <recommendedName>
        <fullName evidence="2">C2H2-type domain-containing protein</fullName>
    </recommendedName>
</protein>
<evidence type="ECO:0000313" key="4">
    <source>
        <dbReference type="Proteomes" id="UP000054251"/>
    </source>
</evidence>